<dbReference type="SUPFAM" id="SSF81383">
    <property type="entry name" value="F-box domain"/>
    <property type="match status" value="1"/>
</dbReference>
<dbReference type="InterPro" id="IPR036047">
    <property type="entry name" value="F-box-like_dom_sf"/>
</dbReference>
<proteinExistence type="predicted"/>
<dbReference type="InterPro" id="IPR001810">
    <property type="entry name" value="F-box_dom"/>
</dbReference>
<reference evidence="2 3" key="1">
    <citation type="journal article" date="2011" name="Proc. Natl. Acad. Sci. U.S.A.">
        <title>Comparative genomics of xylose-fermenting fungi for enhanced biofuel production.</title>
        <authorList>
            <person name="Wohlbach D.J."/>
            <person name="Kuo A."/>
            <person name="Sato T.K."/>
            <person name="Potts K.M."/>
            <person name="Salamov A.A."/>
            <person name="LaButti K.M."/>
            <person name="Sun H."/>
            <person name="Clum A."/>
            <person name="Pangilinan J.L."/>
            <person name="Lindquist E.A."/>
            <person name="Lucas S."/>
            <person name="Lapidus A."/>
            <person name="Jin M."/>
            <person name="Gunawan C."/>
            <person name="Balan V."/>
            <person name="Dale B.E."/>
            <person name="Jeffries T.W."/>
            <person name="Zinkel R."/>
            <person name="Barry K.W."/>
            <person name="Grigoriev I.V."/>
            <person name="Gasch A.P."/>
        </authorList>
    </citation>
    <scope>NUCLEOTIDE SEQUENCE [LARGE SCALE GENOMIC DNA]</scope>
    <source>
        <strain evidence="3">NRRL Y-27907 / 11-Y1</strain>
    </source>
</reference>
<dbReference type="InterPro" id="IPR032675">
    <property type="entry name" value="LRR_dom_sf"/>
</dbReference>
<feature type="domain" description="F-box" evidence="1">
    <location>
        <begin position="43"/>
        <end position="88"/>
    </location>
</feature>
<organism evidence="3">
    <name type="scientific">Spathaspora passalidarum (strain NRRL Y-27907 / 11-Y1)</name>
    <dbReference type="NCBI Taxonomy" id="619300"/>
    <lineage>
        <taxon>Eukaryota</taxon>
        <taxon>Fungi</taxon>
        <taxon>Dikarya</taxon>
        <taxon>Ascomycota</taxon>
        <taxon>Saccharomycotina</taxon>
        <taxon>Pichiomycetes</taxon>
        <taxon>Debaryomycetaceae</taxon>
        <taxon>Spathaspora</taxon>
    </lineage>
</organism>
<dbReference type="AlphaFoldDB" id="G3ANL7"/>
<dbReference type="PROSITE" id="PS50181">
    <property type="entry name" value="FBOX"/>
    <property type="match status" value="1"/>
</dbReference>
<sequence>MQLTISINLDIQPMRNIAELVSVAVGPTPSPPSCEDRSAHPDPLSVLSLPDELLSIILAHINQLDTCSVLATHSRFREVGQRKLFRYIYVTSHDTQLVVSSNFYTPFYTNFTVIGASAFDCIRFRPLDLVKKIVFDQHYGYTDWFKNTMKVYPHINFFVELPHYKEQLEYLQNNQIGRLRRFVLDQSIIFQDYQNENRLFVEELNVLKIPRCNPDLKVLQYLPNLRVLRIRDMLDVVHHAFRFGNWKKLHIEELSIFWKQDLLPEYITDLKYMFNLSSLESLELHFCMDNEVSPSYESDLQQMLTRTTNLTQLSLTCQHINFAEAIGMLKPNTLTSFHVGIVWERRFRLLGYEFDIRKVLNRQQESVERVSINDLIEKCECSSQLLEWDRFYKNVKACSTNDRYMYYKNKDEGAIRKVLQSGYLKLRQVVFDRRYYHISYAPHMNLKDIVRVL</sequence>
<dbReference type="EMBL" id="GL996502">
    <property type="protein sequence ID" value="EGW32546.1"/>
    <property type="molecule type" value="Genomic_DNA"/>
</dbReference>
<evidence type="ECO:0000313" key="2">
    <source>
        <dbReference type="EMBL" id="EGW32546.1"/>
    </source>
</evidence>
<dbReference type="InParanoid" id="G3ANL7"/>
<dbReference type="SUPFAM" id="SSF52047">
    <property type="entry name" value="RNI-like"/>
    <property type="match status" value="1"/>
</dbReference>
<accession>G3ANL7</accession>
<keyword evidence="3" id="KW-1185">Reference proteome</keyword>
<dbReference type="RefSeq" id="XP_007375822.1">
    <property type="nucleotide sequence ID" value="XM_007375760.1"/>
</dbReference>
<dbReference type="GeneID" id="18871514"/>
<evidence type="ECO:0000313" key="3">
    <source>
        <dbReference type="Proteomes" id="UP000000709"/>
    </source>
</evidence>
<dbReference type="HOGENOM" id="CLU_604332_0_0_1"/>
<dbReference type="OrthoDB" id="10513184at2759"/>
<name>G3ANL7_SPAPN</name>
<protein>
    <recommendedName>
        <fullName evidence="1">F-box domain-containing protein</fullName>
    </recommendedName>
</protein>
<dbReference type="Proteomes" id="UP000000709">
    <property type="component" value="Unassembled WGS sequence"/>
</dbReference>
<gene>
    <name evidence="2" type="ORF">SPAPADRAFT_51092</name>
</gene>
<dbReference type="KEGG" id="spaa:SPAPADRAFT_51092"/>
<dbReference type="Gene3D" id="3.80.10.10">
    <property type="entry name" value="Ribonuclease Inhibitor"/>
    <property type="match status" value="1"/>
</dbReference>
<evidence type="ECO:0000259" key="1">
    <source>
        <dbReference type="PROSITE" id="PS50181"/>
    </source>
</evidence>